<organism evidence="8">
    <name type="scientific">marine metagenome</name>
    <dbReference type="NCBI Taxonomy" id="408172"/>
    <lineage>
        <taxon>unclassified sequences</taxon>
        <taxon>metagenomes</taxon>
        <taxon>ecological metagenomes</taxon>
    </lineage>
</organism>
<dbReference type="AlphaFoldDB" id="A0A383A5T3"/>
<dbReference type="PANTHER" id="PTHR43297:SF14">
    <property type="entry name" value="ATPASE AAA-TYPE CORE DOMAIN-CONTAINING PROTEIN"/>
    <property type="match status" value="1"/>
</dbReference>
<feature type="domain" description="ABC transporter" evidence="7">
    <location>
        <begin position="30"/>
        <end position="106"/>
    </location>
</feature>
<comment type="subcellular location">
    <subcellularLocation>
        <location evidence="1">Membrane</location>
    </subcellularLocation>
</comment>
<dbReference type="PANTHER" id="PTHR43297">
    <property type="entry name" value="OLIGOPEPTIDE TRANSPORT ATP-BINDING PROTEIN APPD"/>
    <property type="match status" value="1"/>
</dbReference>
<name>A0A383A5T3_9ZZZZ</name>
<keyword evidence="4" id="KW-0997">Cell inner membrane</keyword>
<dbReference type="InterPro" id="IPR027417">
    <property type="entry name" value="P-loop_NTPase"/>
</dbReference>
<dbReference type="Gene3D" id="3.40.50.300">
    <property type="entry name" value="P-loop containing nucleotide triphosphate hydrolases"/>
    <property type="match status" value="1"/>
</dbReference>
<dbReference type="InterPro" id="IPR003439">
    <property type="entry name" value="ABC_transporter-like_ATP-bd"/>
</dbReference>
<evidence type="ECO:0000256" key="1">
    <source>
        <dbReference type="ARBA" id="ARBA00004370"/>
    </source>
</evidence>
<dbReference type="Pfam" id="PF00005">
    <property type="entry name" value="ABC_tran"/>
    <property type="match status" value="1"/>
</dbReference>
<feature type="non-terminal residue" evidence="8">
    <location>
        <position position="109"/>
    </location>
</feature>
<accession>A0A383A5T3</accession>
<dbReference type="EMBL" id="UINC01189332">
    <property type="protein sequence ID" value="SVE02973.1"/>
    <property type="molecule type" value="Genomic_DNA"/>
</dbReference>
<proteinExistence type="predicted"/>
<sequence length="109" mass="11785">MANGIGDVILEVNDLRTYIYTRTSVVKAVDGISFDLRKGETLGIVGESGCGKTMTALSLLQLVPKPAGRIVAGEILLNGEDLVQKSEDEMRHVRGQQISMILQDPQTSL</sequence>
<keyword evidence="6" id="KW-0472">Membrane</keyword>
<dbReference type="GO" id="GO:0016020">
    <property type="term" value="C:membrane"/>
    <property type="evidence" value="ECO:0007669"/>
    <property type="project" value="UniProtKB-SubCell"/>
</dbReference>
<evidence type="ECO:0000256" key="6">
    <source>
        <dbReference type="ARBA" id="ARBA00023136"/>
    </source>
</evidence>
<protein>
    <recommendedName>
        <fullName evidence="7">ABC transporter domain-containing protein</fullName>
    </recommendedName>
</protein>
<keyword evidence="2" id="KW-0813">Transport</keyword>
<keyword evidence="3" id="KW-1003">Cell membrane</keyword>
<dbReference type="InterPro" id="IPR050388">
    <property type="entry name" value="ABC_Ni/Peptide_Import"/>
</dbReference>
<reference evidence="8" key="1">
    <citation type="submission" date="2018-05" db="EMBL/GenBank/DDBJ databases">
        <authorList>
            <person name="Lanie J.A."/>
            <person name="Ng W.-L."/>
            <person name="Kazmierczak K.M."/>
            <person name="Andrzejewski T.M."/>
            <person name="Davidsen T.M."/>
            <person name="Wayne K.J."/>
            <person name="Tettelin H."/>
            <person name="Glass J.I."/>
            <person name="Rusch D."/>
            <person name="Podicherti R."/>
            <person name="Tsui H.-C.T."/>
            <person name="Winkler M.E."/>
        </authorList>
    </citation>
    <scope>NUCLEOTIDE SEQUENCE</scope>
</reference>
<evidence type="ECO:0000256" key="5">
    <source>
        <dbReference type="ARBA" id="ARBA00022967"/>
    </source>
</evidence>
<dbReference type="GO" id="GO:0005524">
    <property type="term" value="F:ATP binding"/>
    <property type="evidence" value="ECO:0007669"/>
    <property type="project" value="InterPro"/>
</dbReference>
<evidence type="ECO:0000256" key="4">
    <source>
        <dbReference type="ARBA" id="ARBA00022519"/>
    </source>
</evidence>
<evidence type="ECO:0000313" key="8">
    <source>
        <dbReference type="EMBL" id="SVE02973.1"/>
    </source>
</evidence>
<dbReference type="SUPFAM" id="SSF52540">
    <property type="entry name" value="P-loop containing nucleoside triphosphate hydrolases"/>
    <property type="match status" value="1"/>
</dbReference>
<evidence type="ECO:0000259" key="7">
    <source>
        <dbReference type="Pfam" id="PF00005"/>
    </source>
</evidence>
<evidence type="ECO:0000256" key="3">
    <source>
        <dbReference type="ARBA" id="ARBA00022475"/>
    </source>
</evidence>
<evidence type="ECO:0000256" key="2">
    <source>
        <dbReference type="ARBA" id="ARBA00022448"/>
    </source>
</evidence>
<dbReference type="GO" id="GO:0016887">
    <property type="term" value="F:ATP hydrolysis activity"/>
    <property type="evidence" value="ECO:0007669"/>
    <property type="project" value="InterPro"/>
</dbReference>
<gene>
    <name evidence="8" type="ORF">METZ01_LOCUS455827</name>
</gene>
<keyword evidence="5" id="KW-1278">Translocase</keyword>